<evidence type="ECO:0000313" key="13">
    <source>
        <dbReference type="EMBL" id="QSB37588.1"/>
    </source>
</evidence>
<keyword evidence="7 11" id="KW-1133">Transmembrane helix</keyword>
<comment type="subunit">
    <text evidence="11">The Tat system comprises two distinct complexes: a TatABC complex, containing multiple copies of TatA, TatB and TatC subunits, and a separate TatA complex, containing only TatA subunits. Substrates initially bind to the TatABC complex, which probably triggers association of the separate TatA complex to form the active translocon.</text>
</comment>
<feature type="transmembrane region" description="Helical" evidence="11">
    <location>
        <begin position="122"/>
        <end position="140"/>
    </location>
</feature>
<dbReference type="PANTHER" id="PTHR30371:SF0">
    <property type="entry name" value="SEC-INDEPENDENT PROTEIN TRANSLOCASE PROTEIN TATC, CHLOROPLASTIC-RELATED"/>
    <property type="match status" value="1"/>
</dbReference>
<feature type="compositionally biased region" description="Pro residues" evidence="12">
    <location>
        <begin position="84"/>
        <end position="96"/>
    </location>
</feature>
<reference evidence="13 14" key="1">
    <citation type="submission" date="2021-02" db="EMBL/GenBank/DDBJ databases">
        <title>Genomic and phenotypic characterization of Pseudomonas hygromyciniae, a novel bacterial species discovered from a commercially purchased antibiotic vial.</title>
        <authorList>
            <person name="Turner T.L."/>
            <person name="Mitra S.D."/>
            <person name="Kochan T.J."/>
            <person name="Pincus N.B."/>
            <person name="Lebrun-Corbin M."/>
            <person name="Cheung B."/>
            <person name="Gatesy S.W."/>
            <person name="Afzal T."/>
            <person name="Ozer E.A."/>
            <person name="Hauser A.R."/>
        </authorList>
    </citation>
    <scope>NUCLEOTIDE SEQUENCE [LARGE SCALE GENOMIC DNA]</scope>
    <source>
        <strain evidence="13 14">SDM007</strain>
    </source>
</reference>
<accession>A0ABX7JRH1</accession>
<gene>
    <name evidence="11 13" type="primary">tatC</name>
    <name evidence="10" type="synonym">tatB</name>
    <name evidence="13" type="ORF">JTY93_14560</name>
</gene>
<comment type="similarity">
    <text evidence="11">Belongs to the TatC family.</text>
</comment>
<evidence type="ECO:0000256" key="1">
    <source>
        <dbReference type="ARBA" id="ARBA00004141"/>
    </source>
</evidence>
<dbReference type="NCBIfam" id="TIGR00945">
    <property type="entry name" value="tatC"/>
    <property type="match status" value="1"/>
</dbReference>
<dbReference type="InterPro" id="IPR019820">
    <property type="entry name" value="Sec-indep_translocase_CS"/>
</dbReference>
<name>A0ABX7JRH1_9PSED</name>
<dbReference type="InterPro" id="IPR002033">
    <property type="entry name" value="TatC"/>
</dbReference>
<evidence type="ECO:0000256" key="2">
    <source>
        <dbReference type="ARBA" id="ARBA00004167"/>
    </source>
</evidence>
<keyword evidence="6 11" id="KW-0653">Protein transport</keyword>
<evidence type="ECO:0000256" key="12">
    <source>
        <dbReference type="SAM" id="MobiDB-lite"/>
    </source>
</evidence>
<evidence type="ECO:0000256" key="4">
    <source>
        <dbReference type="ARBA" id="ARBA00022475"/>
    </source>
</evidence>
<dbReference type="EMBL" id="CP070506">
    <property type="protein sequence ID" value="QSB37588.1"/>
    <property type="molecule type" value="Genomic_DNA"/>
</dbReference>
<dbReference type="InterPro" id="IPR018448">
    <property type="entry name" value="TatB"/>
</dbReference>
<feature type="transmembrane region" description="Helical" evidence="11">
    <location>
        <begin position="170"/>
        <end position="190"/>
    </location>
</feature>
<dbReference type="PANTHER" id="PTHR30371">
    <property type="entry name" value="SEC-INDEPENDENT PROTEIN TRANSLOCASE PROTEIN TATC"/>
    <property type="match status" value="1"/>
</dbReference>
<dbReference type="Pfam" id="PF00902">
    <property type="entry name" value="TatC"/>
    <property type="match status" value="1"/>
</dbReference>
<dbReference type="Proteomes" id="UP000663249">
    <property type="component" value="Chromosome"/>
</dbReference>
<dbReference type="HAMAP" id="MF_00902">
    <property type="entry name" value="TatC"/>
    <property type="match status" value="1"/>
</dbReference>
<dbReference type="PROSITE" id="PS01218">
    <property type="entry name" value="TATC"/>
    <property type="match status" value="1"/>
</dbReference>
<keyword evidence="5 11" id="KW-0812">Transmembrane</keyword>
<evidence type="ECO:0000256" key="11">
    <source>
        <dbReference type="HAMAP-Rule" id="MF_00902"/>
    </source>
</evidence>
<dbReference type="Gene3D" id="1.20.5.3310">
    <property type="match status" value="1"/>
</dbReference>
<keyword evidence="9 11" id="KW-0472">Membrane</keyword>
<evidence type="ECO:0000256" key="5">
    <source>
        <dbReference type="ARBA" id="ARBA00022692"/>
    </source>
</evidence>
<proteinExistence type="inferred from homology"/>
<comment type="similarity">
    <text evidence="10">Belongs to the TatB family.</text>
</comment>
<keyword evidence="4 11" id="KW-1003">Cell membrane</keyword>
<evidence type="ECO:0000256" key="6">
    <source>
        <dbReference type="ARBA" id="ARBA00022927"/>
    </source>
</evidence>
<evidence type="ECO:0000256" key="8">
    <source>
        <dbReference type="ARBA" id="ARBA00023010"/>
    </source>
</evidence>
<keyword evidence="14" id="KW-1185">Reference proteome</keyword>
<feature type="transmembrane region" description="Helical" evidence="11">
    <location>
        <begin position="294"/>
        <end position="310"/>
    </location>
</feature>
<evidence type="ECO:0000256" key="9">
    <source>
        <dbReference type="ARBA" id="ARBA00023136"/>
    </source>
</evidence>
<dbReference type="NCBIfam" id="TIGR01410">
    <property type="entry name" value="tatB"/>
    <property type="match status" value="1"/>
</dbReference>
<evidence type="ECO:0000256" key="7">
    <source>
        <dbReference type="ARBA" id="ARBA00022989"/>
    </source>
</evidence>
<comment type="function">
    <text evidence="11">Part of the twin-arginine translocation (Tat) system that transports large folded proteins containing a characteristic twin-arginine motif in their signal peptide across membranes. Together with TatB, TatC is part of a receptor directly interacting with Tat signal peptides.</text>
</comment>
<comment type="subcellular location">
    <subcellularLocation>
        <location evidence="11">Cell membrane</location>
        <topology evidence="11">Multi-pass membrane protein</topology>
    </subcellularLocation>
    <subcellularLocation>
        <location evidence="10">Cell membrane</location>
        <topology evidence="10">Single-pass membrane protein</topology>
    </subcellularLocation>
    <subcellularLocation>
        <location evidence="1">Membrane</location>
        <topology evidence="1">Multi-pass membrane protein</topology>
    </subcellularLocation>
    <subcellularLocation>
        <location evidence="2">Membrane</location>
        <topology evidence="2">Single-pass membrane protein</topology>
    </subcellularLocation>
</comment>
<dbReference type="PRINTS" id="PR01840">
    <property type="entry name" value="TATCFAMILY"/>
</dbReference>
<evidence type="ECO:0000313" key="14">
    <source>
        <dbReference type="Proteomes" id="UP000663249"/>
    </source>
</evidence>
<sequence length="352" mass="38640">MFDIGFSELLLVGLVALLVLGPERLPIAARNAGLWLGRAKRAMNTLKAQVTQELDHEHLLQSIDQQPLRQLEQQLRDGIRLDAAPPPETTPSPGQPAPMSDLPLPAPRLSVTGHLTRLRSRLVRCVLAILVVFCALFPFAQQLYSFVSQPLRDFLPSGATMIATGVTSPFLAPLKLTMMIALFISMPLLLHQAWGMIAPAVYRQERRTAAWLLAASVVLFYAGMAFAFFLVFPMMFGFFTSVTPDGVAMMTDIALYLDFILALLLAFGLAFEIPVATFLVIWAGITDVQTLQKSRPYVIVGCFVVGMLLTPPDVFSQTMLAVPMWILFELGLLASRSVSKPRTEAPEPDTAG</sequence>
<dbReference type="HAMAP" id="MF_00237">
    <property type="entry name" value="TatB"/>
    <property type="match status" value="1"/>
</dbReference>
<feature type="region of interest" description="Disordered" evidence="12">
    <location>
        <begin position="81"/>
        <end position="103"/>
    </location>
</feature>
<evidence type="ECO:0000256" key="10">
    <source>
        <dbReference type="HAMAP-Rule" id="MF_00237"/>
    </source>
</evidence>
<keyword evidence="8 11" id="KW-0811">Translocation</keyword>
<feature type="transmembrane region" description="Helical" evidence="11">
    <location>
        <begin position="6"/>
        <end position="22"/>
    </location>
</feature>
<feature type="transmembrane region" description="Helical" evidence="11">
    <location>
        <begin position="259"/>
        <end position="282"/>
    </location>
</feature>
<protein>
    <recommendedName>
        <fullName evidence="10 11">Multifunctional fusion protein</fullName>
    </recommendedName>
    <domain>
        <recommendedName>
            <fullName evidence="10">Sec-independent protein translocase protein TatB</fullName>
        </recommendedName>
    </domain>
    <domain>
        <recommendedName>
            <fullName evidence="11">Sec-independent protein translocase protein TatC</fullName>
        </recommendedName>
    </domain>
</protein>
<dbReference type="Pfam" id="PF02416">
    <property type="entry name" value="TatA_B_E"/>
    <property type="match status" value="1"/>
</dbReference>
<dbReference type="InterPro" id="IPR003369">
    <property type="entry name" value="TatA/B/E"/>
</dbReference>
<comment type="function">
    <text evidence="10">Part of the twin-arginine translocation (Tat) system that transports large folded proteins containing a characteristic twin-arginine motif in their signal peptide across membranes. Together with TatC, TatB is part of a receptor directly interacting with Tat signal peptides. TatB may form an oligomeric binding site that transiently accommodates folded Tat precursor proteins before their translocation.</text>
</comment>
<feature type="transmembrane region" description="Helical" evidence="11">
    <location>
        <begin position="211"/>
        <end position="239"/>
    </location>
</feature>
<evidence type="ECO:0000256" key="3">
    <source>
        <dbReference type="ARBA" id="ARBA00022448"/>
    </source>
</evidence>
<organism evidence="13 14">
    <name type="scientific">Pseudomonas hygromyciniae</name>
    <dbReference type="NCBI Taxonomy" id="2812000"/>
    <lineage>
        <taxon>Bacteria</taxon>
        <taxon>Pseudomonadati</taxon>
        <taxon>Pseudomonadota</taxon>
        <taxon>Gammaproteobacteria</taxon>
        <taxon>Pseudomonadales</taxon>
        <taxon>Pseudomonadaceae</taxon>
        <taxon>Pseudomonas</taxon>
    </lineage>
</organism>
<keyword evidence="3 11" id="KW-0813">Transport</keyword>